<dbReference type="OrthoDB" id="5415655at2759"/>
<dbReference type="PANTHER" id="PTHR14207:SF1">
    <property type="entry name" value="EMOPAMIL-BINDING PROTEIN-LIKE"/>
    <property type="match status" value="1"/>
</dbReference>
<keyword evidence="4 6" id="KW-1133">Transmembrane helix</keyword>
<evidence type="ECO:0000313" key="10">
    <source>
        <dbReference type="Proteomes" id="UP000722485"/>
    </source>
</evidence>
<keyword evidence="5 6" id="KW-0472">Membrane</keyword>
<gene>
    <name evidence="9" type="ORF">G7Z17_g10365</name>
</gene>
<dbReference type="GO" id="GO:0047750">
    <property type="term" value="F:cholestenol delta-isomerase activity"/>
    <property type="evidence" value="ECO:0007669"/>
    <property type="project" value="InterPro"/>
</dbReference>
<keyword evidence="3 6" id="KW-0812">Transmembrane</keyword>
<dbReference type="InterPro" id="IPR033118">
    <property type="entry name" value="EXPERA"/>
</dbReference>
<dbReference type="Proteomes" id="UP000722485">
    <property type="component" value="Unassembled WGS sequence"/>
</dbReference>
<dbReference type="InterPro" id="IPR007905">
    <property type="entry name" value="EBP"/>
</dbReference>
<dbReference type="GO" id="GO:0016125">
    <property type="term" value="P:sterol metabolic process"/>
    <property type="evidence" value="ECO:0007669"/>
    <property type="project" value="InterPro"/>
</dbReference>
<evidence type="ECO:0000256" key="3">
    <source>
        <dbReference type="ARBA" id="ARBA00022692"/>
    </source>
</evidence>
<feature type="transmembrane region" description="Helical" evidence="7">
    <location>
        <begin position="206"/>
        <end position="224"/>
    </location>
</feature>
<name>A0A9P5GZM7_9HYPO</name>
<reference evidence="9" key="1">
    <citation type="submission" date="2020-03" db="EMBL/GenBank/DDBJ databases">
        <title>Draft Genome Sequence of Cylindrodendrum hubeiense.</title>
        <authorList>
            <person name="Buettner E."/>
            <person name="Kellner H."/>
        </authorList>
    </citation>
    <scope>NUCLEOTIDE SEQUENCE</scope>
    <source>
        <strain evidence="9">IHI 201604</strain>
    </source>
</reference>
<evidence type="ECO:0000256" key="5">
    <source>
        <dbReference type="ARBA" id="ARBA00023136"/>
    </source>
</evidence>
<comment type="subcellular location">
    <subcellularLocation>
        <location evidence="1">Membrane</location>
        <topology evidence="1">Multi-pass membrane protein</topology>
    </subcellularLocation>
</comment>
<dbReference type="PANTHER" id="PTHR14207">
    <property type="entry name" value="STEROL ISOMERASE"/>
    <property type="match status" value="1"/>
</dbReference>
<keyword evidence="10" id="KW-1185">Reference proteome</keyword>
<organism evidence="9 10">
    <name type="scientific">Cylindrodendrum hubeiense</name>
    <dbReference type="NCBI Taxonomy" id="595255"/>
    <lineage>
        <taxon>Eukaryota</taxon>
        <taxon>Fungi</taxon>
        <taxon>Dikarya</taxon>
        <taxon>Ascomycota</taxon>
        <taxon>Pezizomycotina</taxon>
        <taxon>Sordariomycetes</taxon>
        <taxon>Hypocreomycetidae</taxon>
        <taxon>Hypocreales</taxon>
        <taxon>Nectriaceae</taxon>
        <taxon>Cylindrodendrum</taxon>
    </lineage>
</organism>
<evidence type="ECO:0000313" key="9">
    <source>
        <dbReference type="EMBL" id="KAF7543906.1"/>
    </source>
</evidence>
<feature type="transmembrane region" description="Helical" evidence="7">
    <location>
        <begin position="231"/>
        <end position="249"/>
    </location>
</feature>
<dbReference type="GO" id="GO:0016020">
    <property type="term" value="C:membrane"/>
    <property type="evidence" value="ECO:0007669"/>
    <property type="project" value="UniProtKB-SubCell"/>
</dbReference>
<evidence type="ECO:0000256" key="7">
    <source>
        <dbReference type="SAM" id="Phobius"/>
    </source>
</evidence>
<dbReference type="Pfam" id="PF05241">
    <property type="entry name" value="EBP"/>
    <property type="match status" value="1"/>
</dbReference>
<dbReference type="AlphaFoldDB" id="A0A9P5GZM7"/>
<comment type="caution">
    <text evidence="9">The sequence shown here is derived from an EMBL/GenBank/DDBJ whole genome shotgun (WGS) entry which is preliminary data.</text>
</comment>
<evidence type="ECO:0000256" key="4">
    <source>
        <dbReference type="ARBA" id="ARBA00022989"/>
    </source>
</evidence>
<accession>A0A9P5GZM7</accession>
<comment type="similarity">
    <text evidence="2">Belongs to the EBP family.</text>
</comment>
<protein>
    <recommendedName>
        <fullName evidence="8">EXPERA domain-containing protein</fullName>
    </recommendedName>
</protein>
<evidence type="ECO:0000256" key="6">
    <source>
        <dbReference type="PROSITE-ProRule" id="PRU01087"/>
    </source>
</evidence>
<feature type="transmembrane region" description="Helical" evidence="7">
    <location>
        <begin position="115"/>
        <end position="133"/>
    </location>
</feature>
<feature type="transmembrane region" description="Helical" evidence="7">
    <location>
        <begin position="84"/>
        <end position="103"/>
    </location>
</feature>
<dbReference type="PROSITE" id="PS51751">
    <property type="entry name" value="EXPERA"/>
    <property type="match status" value="1"/>
</dbReference>
<evidence type="ECO:0000259" key="8">
    <source>
        <dbReference type="PROSITE" id="PS51751"/>
    </source>
</evidence>
<feature type="transmembrane region" description="Helical" evidence="7">
    <location>
        <begin position="269"/>
        <end position="291"/>
    </location>
</feature>
<sequence length="307" mass="34178">MSADTARQQQLPVSLSWSFTSAIKTWNASKSLLSASIATVLGQILSRTVAMAADASQVVAEAAASMAPSSSSFVSSLPPDLFDQTTIISLLSTLAIVLVAYLASRQFLPPTASGTLRFLFIWHLADALCHFILEGSFLYQCFFTHQPIEGLDLSGYFPTPHNFLGYSDRLYGAQSGSDPFAQLWMVYAKADKRWAGVDLGVVSLELLTVFFDGPLAVYVCYCLAKKDPKASIWMIVLATCEIYGGFMTFCPEWLIGNLNLDTSNFMYLWVYLVFFNTLWVWIPLWVIWYSVRDISAALNERQVKKNL</sequence>
<dbReference type="EMBL" id="JAANBB010000333">
    <property type="protein sequence ID" value="KAF7543906.1"/>
    <property type="molecule type" value="Genomic_DNA"/>
</dbReference>
<dbReference type="GO" id="GO:0005783">
    <property type="term" value="C:endoplasmic reticulum"/>
    <property type="evidence" value="ECO:0007669"/>
    <property type="project" value="TreeGrafter"/>
</dbReference>
<proteinExistence type="inferred from homology"/>
<evidence type="ECO:0000256" key="2">
    <source>
        <dbReference type="ARBA" id="ARBA00008337"/>
    </source>
</evidence>
<feature type="domain" description="EXPERA" evidence="8">
    <location>
        <begin position="115"/>
        <end position="287"/>
    </location>
</feature>
<evidence type="ECO:0000256" key="1">
    <source>
        <dbReference type="ARBA" id="ARBA00004141"/>
    </source>
</evidence>